<dbReference type="OrthoDB" id="9780929at2"/>
<dbReference type="Pfam" id="PF08843">
    <property type="entry name" value="AbiEii"/>
    <property type="match status" value="1"/>
</dbReference>
<evidence type="ECO:0000313" key="1">
    <source>
        <dbReference type="EMBL" id="AOY89925.1"/>
    </source>
</evidence>
<name>A0A1D9GQV0_9GAMM</name>
<evidence type="ECO:0000313" key="2">
    <source>
        <dbReference type="Proteomes" id="UP000177445"/>
    </source>
</evidence>
<dbReference type="EMBL" id="CP017715">
    <property type="protein sequence ID" value="AOY89925.1"/>
    <property type="molecule type" value="Genomic_DNA"/>
</dbReference>
<keyword evidence="2" id="KW-1185">Reference proteome</keyword>
<proteinExistence type="predicted"/>
<dbReference type="Gene3D" id="3.10.450.620">
    <property type="entry name" value="JHP933, nucleotidyltransferase-like core domain"/>
    <property type="match status" value="1"/>
</dbReference>
<gene>
    <name evidence="1" type="ORF">BKP64_18120</name>
</gene>
<keyword evidence="1" id="KW-0808">Transferase</keyword>
<dbReference type="KEGG" id="msq:BKP64_18120"/>
<organism evidence="1 2">
    <name type="scientific">Marinobacter salinus</name>
    <dbReference type="NCBI Taxonomy" id="1874317"/>
    <lineage>
        <taxon>Bacteria</taxon>
        <taxon>Pseudomonadati</taxon>
        <taxon>Pseudomonadota</taxon>
        <taxon>Gammaproteobacteria</taxon>
        <taxon>Pseudomonadales</taxon>
        <taxon>Marinobacteraceae</taxon>
        <taxon>Marinobacter</taxon>
    </lineage>
</organism>
<dbReference type="Proteomes" id="UP000177445">
    <property type="component" value="Chromosome"/>
</dbReference>
<dbReference type="AlphaFoldDB" id="A0A1D9GQV0"/>
<dbReference type="GO" id="GO:0016740">
    <property type="term" value="F:transferase activity"/>
    <property type="evidence" value="ECO:0007669"/>
    <property type="project" value="UniProtKB-KW"/>
</dbReference>
<reference evidence="1 2" key="1">
    <citation type="submission" date="2016-10" db="EMBL/GenBank/DDBJ databases">
        <title>Marinobacter salinus sp. nov., a moderately halophilic bacterium isolated from a tidal flat environment.</title>
        <authorList>
            <person name="Park S.-J."/>
        </authorList>
    </citation>
    <scope>NUCLEOTIDE SEQUENCE [LARGE SCALE GENOMIC DNA]</scope>
    <source>
        <strain evidence="1 2">Hb8</strain>
    </source>
</reference>
<dbReference type="InterPro" id="IPR014942">
    <property type="entry name" value="AbiEii"/>
</dbReference>
<dbReference type="RefSeq" id="WP_070973166.1">
    <property type="nucleotide sequence ID" value="NZ_CP017715.1"/>
</dbReference>
<sequence length="356" mass="40899">MTDIFDLYRDPKKHDELKAILNLGAQKHPAGLAQNFLEKDIWVAEVLRLLYNENLLGAHSTAFKGGTALSKCWKAIERFSEDIDLSIHWSDLAGEHDEIEAWERSTRSTNQRDKFRKRQTKLLTEWSANLVDRLNERLAEYEIEGLRAELEPDSKGEKINVHFPRLSSYDSNYQLDYILLEFGGRNRGRPTVNHKVECYLAELEELQAIAFPEATVAAYHPGYVLWEKLTALHQFSTQEKDPDPHRLARHWYDVDRLLKQDDFISPLESMDAMADVVAMKSQRWAQKGVSFEAVLEGKLVLVPEDDRLDQIAADHTAAIEGRMFFGVPDDFEIIISRLRAAEDKINAGITLDNPHE</sequence>
<accession>A0A1D9GQV0</accession>
<protein>
    <submittedName>
        <fullName evidence="1">Nucleotidyltransferase</fullName>
    </submittedName>
</protein>